<organism evidence="3 4">
    <name type="scientific">Thermofilum adornatum 1505</name>
    <dbReference type="NCBI Taxonomy" id="697581"/>
    <lineage>
        <taxon>Archaea</taxon>
        <taxon>Thermoproteota</taxon>
        <taxon>Thermoprotei</taxon>
        <taxon>Thermofilales</taxon>
        <taxon>Thermofilaceae</taxon>
        <taxon>Thermofilum</taxon>
    </lineage>
</organism>
<gene>
    <name evidence="3" type="ORF">TCARB_0798</name>
</gene>
<feature type="domain" description="ATPase" evidence="1">
    <location>
        <begin position="14"/>
        <end position="211"/>
    </location>
</feature>
<reference evidence="4" key="1">
    <citation type="book" date="2010" name="EXTREMOPHILES" publisher="0:0-0">
        <title>Complete genome sequences of ten hyperthermophilic archaea reveal their metabolic capabilities and possible ecological roles.</title>
        <editorList>
            <person name="?"/>
        </editorList>
        <authorList>
            <person name="Ravin N.V."/>
            <person name="Mardanov A.V."/>
            <person name="Bonch-Osmolovskaya E.A."/>
            <person name="Skryabin K.G."/>
        </authorList>
    </citation>
    <scope>NUCLEOTIDE SEQUENCE [LARGE SCALE GENOMIC DNA]</scope>
    <source>
        <strain evidence="4">1505</strain>
    </source>
</reference>
<accession>A0A3G1A513</accession>
<evidence type="ECO:0000259" key="2">
    <source>
        <dbReference type="Pfam" id="PF03008"/>
    </source>
</evidence>
<dbReference type="KEGG" id="tcb:TCARB_0798"/>
<dbReference type="Gene3D" id="3.40.50.300">
    <property type="entry name" value="P-loop containing nucleotide triphosphate hydrolases"/>
    <property type="match status" value="2"/>
</dbReference>
<dbReference type="SUPFAM" id="SSF52980">
    <property type="entry name" value="Restriction endonuclease-like"/>
    <property type="match status" value="1"/>
</dbReference>
<dbReference type="SUPFAM" id="SSF52540">
    <property type="entry name" value="P-loop containing nucleoside triphosphate hydrolases"/>
    <property type="match status" value="1"/>
</dbReference>
<dbReference type="InterPro" id="IPR011579">
    <property type="entry name" value="ATPase_dom"/>
</dbReference>
<evidence type="ECO:0000259" key="1">
    <source>
        <dbReference type="Pfam" id="PF01637"/>
    </source>
</evidence>
<dbReference type="Pfam" id="PF03008">
    <property type="entry name" value="DUF234"/>
    <property type="match status" value="1"/>
</dbReference>
<dbReference type="Pfam" id="PF01637">
    <property type="entry name" value="ATPase_2"/>
    <property type="match status" value="1"/>
</dbReference>
<dbReference type="InterPro" id="IPR004256">
    <property type="entry name" value="DUF234"/>
</dbReference>
<evidence type="ECO:0000313" key="4">
    <source>
        <dbReference type="Proteomes" id="UP000266720"/>
    </source>
</evidence>
<evidence type="ECO:0008006" key="5">
    <source>
        <dbReference type="Google" id="ProtNLM"/>
    </source>
</evidence>
<sequence>MNTFIMIINMMNIFINRERELQFLEERYLSNRAELIIIYGRRRVGKTFLLRKFLEGKKGVYFVVSRLGNILQDFSGAIADQLGVYPPMFLSYKDLFRYMAQESSRERTIFIVDEFQRLAESDSSFLMELQSAWDNFLRNSNIFLVLSGSSIGVIEKIALSSSSPIFGRRTGQLKLKPFIFKCAKEFMKSWPCEDKIRAYAVYGGTPAYLSHIDTSKTLIDNIKRNILEPSGPLHEEPYFLLSTETREPLRYMAILEAIASGATTLGEIASKSGISTNELPRYIRTLEALLDLVEKRYPLLEEGRRGRAIYIMKDNFIRFWFKFVRPNLYILELGEVERVAQRVKENLDQYVSQVFEEIALEHFSHAVPAIRIGKWWKGETEIDGVAIDEKTKTAYFMEAKWTNKPVDKQVLRQLEAKAQEFDWKKNERKEVYYIYSRSGFTFTPEEDVKLVNLQEICNKPCNQESIT</sequence>
<dbReference type="AlphaFoldDB" id="A0A3G1A513"/>
<dbReference type="InterPro" id="IPR027417">
    <property type="entry name" value="P-loop_NTPase"/>
</dbReference>
<protein>
    <recommendedName>
        <fullName evidence="5">ATP-binding protein</fullName>
    </recommendedName>
</protein>
<dbReference type="Proteomes" id="UP000266720">
    <property type="component" value="Chromosome"/>
</dbReference>
<dbReference type="PANTHER" id="PTHR34704:SF1">
    <property type="entry name" value="ATPASE"/>
    <property type="match status" value="1"/>
</dbReference>
<dbReference type="InterPro" id="IPR011335">
    <property type="entry name" value="Restrct_endonuc-II-like"/>
</dbReference>
<dbReference type="PANTHER" id="PTHR34704">
    <property type="entry name" value="ATPASE"/>
    <property type="match status" value="1"/>
</dbReference>
<proteinExistence type="predicted"/>
<dbReference type="GO" id="GO:0005524">
    <property type="term" value="F:ATP binding"/>
    <property type="evidence" value="ECO:0007669"/>
    <property type="project" value="InterPro"/>
</dbReference>
<evidence type="ECO:0000313" key="3">
    <source>
        <dbReference type="EMBL" id="AJB41850.1"/>
    </source>
</evidence>
<name>A0A3G1A513_9CREN</name>
<dbReference type="EMBL" id="CP007493">
    <property type="protein sequence ID" value="AJB41850.1"/>
    <property type="molecule type" value="Genomic_DNA"/>
</dbReference>
<feature type="domain" description="DUF234" evidence="2">
    <location>
        <begin position="320"/>
        <end position="403"/>
    </location>
</feature>